<dbReference type="HAMAP" id="MF_01698">
    <property type="entry name" value="MshD"/>
    <property type="match status" value="1"/>
</dbReference>
<comment type="caution">
    <text evidence="7">The sequence shown here is derived from an EMBL/GenBank/DDBJ whole genome shotgun (WGS) entry which is preliminary data.</text>
</comment>
<dbReference type="EMBL" id="JAKNCJ010000001">
    <property type="protein sequence ID" value="MCL6422398.1"/>
    <property type="molecule type" value="Genomic_DNA"/>
</dbReference>
<feature type="binding site" evidence="4">
    <location>
        <position position="252"/>
    </location>
    <ligand>
        <name>1D-myo-inositol 2-(L-cysteinylamino)-2-deoxy-alpha-D-glucopyranoside</name>
        <dbReference type="ChEBI" id="CHEBI:58887"/>
    </ligand>
</feature>
<feature type="binding site" evidence="4">
    <location>
        <begin position="256"/>
        <end position="258"/>
    </location>
    <ligand>
        <name>acetyl-CoA</name>
        <dbReference type="ChEBI" id="CHEBI:57288"/>
        <label>2</label>
    </ligand>
</feature>
<dbReference type="Gene3D" id="3.40.630.30">
    <property type="match status" value="1"/>
</dbReference>
<dbReference type="GO" id="GO:0035447">
    <property type="term" value="F:mycothiol synthase activity"/>
    <property type="evidence" value="ECO:0007669"/>
    <property type="project" value="UniProtKB-EC"/>
</dbReference>
<organism evidence="7 8">
    <name type="scientific">Brachybacterium equifaecis</name>
    <dbReference type="NCBI Taxonomy" id="2910770"/>
    <lineage>
        <taxon>Bacteria</taxon>
        <taxon>Bacillati</taxon>
        <taxon>Actinomycetota</taxon>
        <taxon>Actinomycetes</taxon>
        <taxon>Micrococcales</taxon>
        <taxon>Dermabacteraceae</taxon>
        <taxon>Brachybacterium</taxon>
    </lineage>
</organism>
<keyword evidence="2 4" id="KW-0677">Repeat</keyword>
<dbReference type="NCBIfam" id="TIGR03448">
    <property type="entry name" value="mycothiol_MshD"/>
    <property type="match status" value="1"/>
</dbReference>
<feature type="binding site" evidence="4">
    <location>
        <position position="33"/>
    </location>
    <ligand>
        <name>1D-myo-inositol 2-(L-cysteinylamino)-2-deoxy-alpha-D-glucopyranoside</name>
        <dbReference type="ChEBI" id="CHEBI:58887"/>
    </ligand>
</feature>
<sequence>MIVTDELRPGARRSLTDLLRSVTAHDGVSPWDEAARLALRGEAVGPARGARHLLVPAPLSPEEPGADGAPLVGAVSILADGTVQGMVAPAHRGRGIGADLLRRALALRPDAGVWAHGGLPEAVRLLARHGLQCTRELLTMSRALDPAGPALPVPAVPEGVVLGTLGSRTGAEGDDAALDPVLELDREADEWVRVNAIAFADHPEQGRMTRADLDARRAEPWFDPADLHVAREGAQMLGFVWVKRAPDGSSAELYAVGTDPAASGRGIAGALTAAALADLQRTGVREVELYVEGGNAGARRLYERAGFRVSGKDLQFRLPAEASAAPEAAGAEHGTEAGTA</sequence>
<accession>A0ABT0QXJ4</accession>
<dbReference type="EC" id="2.3.1.189" evidence="4"/>
<dbReference type="Pfam" id="PF00583">
    <property type="entry name" value="Acetyltransf_1"/>
    <property type="match status" value="1"/>
</dbReference>
<evidence type="ECO:0000256" key="1">
    <source>
        <dbReference type="ARBA" id="ARBA00022679"/>
    </source>
</evidence>
<reference evidence="7" key="1">
    <citation type="submission" date="2022-02" db="EMBL/GenBank/DDBJ databases">
        <authorList>
            <person name="Lee M."/>
            <person name="Kim S.-J."/>
            <person name="Jung M.-Y."/>
        </authorList>
    </citation>
    <scope>NUCLEOTIDE SEQUENCE</scope>
    <source>
        <strain evidence="7">JHP9</strain>
    </source>
</reference>
<feature type="binding site" evidence="4">
    <location>
        <position position="290"/>
    </location>
    <ligand>
        <name>1D-myo-inositol 2-(L-cysteinylamino)-2-deoxy-alpha-D-glucopyranoside</name>
        <dbReference type="ChEBI" id="CHEBI:58887"/>
    </ligand>
</feature>
<comment type="caution">
    <text evidence="4">Lacks conserved residue(s) required for the propagation of feature annotation.</text>
</comment>
<feature type="domain" description="N-acetyltransferase" evidence="6">
    <location>
        <begin position="180"/>
        <end position="332"/>
    </location>
</feature>
<comment type="similarity">
    <text evidence="4">Belongs to the acetyltransferase family. MshD subfamily.</text>
</comment>
<dbReference type="InterPro" id="IPR050276">
    <property type="entry name" value="MshD_Acetyltransferase"/>
</dbReference>
<evidence type="ECO:0000256" key="2">
    <source>
        <dbReference type="ARBA" id="ARBA00022737"/>
    </source>
</evidence>
<evidence type="ECO:0000313" key="7">
    <source>
        <dbReference type="EMBL" id="MCL6422398.1"/>
    </source>
</evidence>
<comment type="function">
    <text evidence="4">Catalyzes the transfer of acetyl from acetyl-CoA to desacetylmycothiol (Cys-GlcN-Ins) to form mycothiol.</text>
</comment>
<evidence type="ECO:0000256" key="5">
    <source>
        <dbReference type="SAM" id="MobiDB-lite"/>
    </source>
</evidence>
<comment type="catalytic activity">
    <reaction evidence="4">
        <text>1D-myo-inositol 2-(L-cysteinylamino)-2-deoxy-alpha-D-glucopyranoside + acetyl-CoA = mycothiol + CoA + H(+)</text>
        <dbReference type="Rhea" id="RHEA:26172"/>
        <dbReference type="ChEBI" id="CHEBI:15378"/>
        <dbReference type="ChEBI" id="CHEBI:16768"/>
        <dbReference type="ChEBI" id="CHEBI:57287"/>
        <dbReference type="ChEBI" id="CHEBI:57288"/>
        <dbReference type="ChEBI" id="CHEBI:58887"/>
        <dbReference type="EC" id="2.3.1.189"/>
    </reaction>
</comment>
<dbReference type="PROSITE" id="PS51186">
    <property type="entry name" value="GNAT"/>
    <property type="match status" value="1"/>
</dbReference>
<evidence type="ECO:0000259" key="6">
    <source>
        <dbReference type="PROSITE" id="PS51186"/>
    </source>
</evidence>
<dbReference type="InterPro" id="IPR000182">
    <property type="entry name" value="GNAT_dom"/>
</dbReference>
<evidence type="ECO:0000256" key="4">
    <source>
        <dbReference type="HAMAP-Rule" id="MF_01698"/>
    </source>
</evidence>
<keyword evidence="1 4" id="KW-0808">Transferase</keyword>
<feature type="binding site" evidence="4">
    <location>
        <position position="243"/>
    </location>
    <ligand>
        <name>1D-myo-inositol 2-(L-cysteinylamino)-2-deoxy-alpha-D-glucopyranoside</name>
        <dbReference type="ChEBI" id="CHEBI:58887"/>
    </ligand>
</feature>
<feature type="binding site" evidence="4">
    <location>
        <position position="204"/>
    </location>
    <ligand>
        <name>1D-myo-inositol 2-(L-cysteinylamino)-2-deoxy-alpha-D-glucopyranoside</name>
        <dbReference type="ChEBI" id="CHEBI:58887"/>
    </ligand>
</feature>
<evidence type="ECO:0000256" key="3">
    <source>
        <dbReference type="ARBA" id="ARBA00023315"/>
    </source>
</evidence>
<dbReference type="InterPro" id="IPR016181">
    <property type="entry name" value="Acyl_CoA_acyltransferase"/>
</dbReference>
<comment type="subunit">
    <text evidence="4">Monomer.</text>
</comment>
<feature type="binding site" evidence="4">
    <location>
        <begin position="295"/>
        <end position="300"/>
    </location>
    <ligand>
        <name>acetyl-CoA</name>
        <dbReference type="ChEBI" id="CHEBI:57288"/>
        <label>2</label>
    </ligand>
</feature>
<dbReference type="InterPro" id="IPR017813">
    <property type="entry name" value="Mycothiol_AcTrfase"/>
</dbReference>
<dbReference type="PANTHER" id="PTHR43617:SF31">
    <property type="entry name" value="MYCOTHIOL ACETYLTRANSFERASE"/>
    <property type="match status" value="1"/>
</dbReference>
<dbReference type="SUPFAM" id="SSF55729">
    <property type="entry name" value="Acyl-CoA N-acyltransferases (Nat)"/>
    <property type="match status" value="1"/>
</dbReference>
<dbReference type="RefSeq" id="WP_249736499.1">
    <property type="nucleotide sequence ID" value="NZ_JAKNCJ010000001.1"/>
</dbReference>
<protein>
    <recommendedName>
        <fullName evidence="4">Mycothiol acetyltransferase</fullName>
        <shortName evidence="4">MSH acetyltransferase</shortName>
        <ecNumber evidence="4">2.3.1.189</ecNumber>
    </recommendedName>
    <alternativeName>
        <fullName evidence="4">Mycothiol synthase</fullName>
    </alternativeName>
</protein>
<gene>
    <name evidence="4 7" type="primary">mshD</name>
    <name evidence="7" type="ORF">Bequi_03195</name>
</gene>
<proteinExistence type="inferred from homology"/>
<keyword evidence="8" id="KW-1185">Reference proteome</keyword>
<evidence type="ECO:0000313" key="8">
    <source>
        <dbReference type="Proteomes" id="UP001203761"/>
    </source>
</evidence>
<dbReference type="Proteomes" id="UP001203761">
    <property type="component" value="Unassembled WGS sequence"/>
</dbReference>
<keyword evidence="3 4" id="KW-0012">Acyltransferase</keyword>
<dbReference type="PANTHER" id="PTHR43617">
    <property type="entry name" value="L-AMINO ACID N-ACETYLTRANSFERASE"/>
    <property type="match status" value="1"/>
</dbReference>
<name>A0ABT0QXJ4_9MICO</name>
<feature type="region of interest" description="Disordered" evidence="5">
    <location>
        <begin position="321"/>
        <end position="340"/>
    </location>
</feature>